<keyword evidence="2 4" id="KW-0450">Lipoyl</keyword>
<evidence type="ECO:0000313" key="7">
    <source>
        <dbReference type="EMBL" id="KAF1990008.1"/>
    </source>
</evidence>
<feature type="domain" description="Lipoyl-binding" evidence="6">
    <location>
        <begin position="68"/>
        <end position="150"/>
    </location>
</feature>
<organism evidence="7 8">
    <name type="scientific">Aulographum hederae CBS 113979</name>
    <dbReference type="NCBI Taxonomy" id="1176131"/>
    <lineage>
        <taxon>Eukaryota</taxon>
        <taxon>Fungi</taxon>
        <taxon>Dikarya</taxon>
        <taxon>Ascomycota</taxon>
        <taxon>Pezizomycotina</taxon>
        <taxon>Dothideomycetes</taxon>
        <taxon>Pleosporomycetidae</taxon>
        <taxon>Aulographales</taxon>
        <taxon>Aulographaceae</taxon>
    </lineage>
</organism>
<dbReference type="HAMAP" id="MF_00272">
    <property type="entry name" value="GcvH"/>
    <property type="match status" value="1"/>
</dbReference>
<dbReference type="EMBL" id="ML977143">
    <property type="protein sequence ID" value="KAF1990008.1"/>
    <property type="molecule type" value="Genomic_DNA"/>
</dbReference>
<dbReference type="GO" id="GO:0005739">
    <property type="term" value="C:mitochondrion"/>
    <property type="evidence" value="ECO:0007669"/>
    <property type="project" value="UniProtKB-SubCell"/>
</dbReference>
<dbReference type="GO" id="GO:0009249">
    <property type="term" value="P:protein lipoylation"/>
    <property type="evidence" value="ECO:0007669"/>
    <property type="project" value="TreeGrafter"/>
</dbReference>
<dbReference type="PROSITE" id="PS00189">
    <property type="entry name" value="LIPOYL"/>
    <property type="match status" value="1"/>
</dbReference>
<dbReference type="GO" id="GO:0005960">
    <property type="term" value="C:glycine cleavage complex"/>
    <property type="evidence" value="ECO:0007669"/>
    <property type="project" value="UniProtKB-UniRule"/>
</dbReference>
<dbReference type="InterPro" id="IPR002930">
    <property type="entry name" value="GCV_H"/>
</dbReference>
<dbReference type="InterPro" id="IPR011053">
    <property type="entry name" value="Single_hybrid_motif"/>
</dbReference>
<dbReference type="Gene3D" id="2.40.50.100">
    <property type="match status" value="1"/>
</dbReference>
<dbReference type="PANTHER" id="PTHR11715">
    <property type="entry name" value="GLYCINE CLEAVAGE SYSTEM H PROTEIN"/>
    <property type="match status" value="1"/>
</dbReference>
<evidence type="ECO:0000256" key="1">
    <source>
        <dbReference type="ARBA" id="ARBA00009249"/>
    </source>
</evidence>
<dbReference type="CDD" id="cd06848">
    <property type="entry name" value="GCS_H"/>
    <property type="match status" value="1"/>
</dbReference>
<dbReference type="InterPro" id="IPR017453">
    <property type="entry name" value="GCV_H_sub"/>
</dbReference>
<dbReference type="PANTHER" id="PTHR11715:SF3">
    <property type="entry name" value="GLYCINE CLEAVAGE SYSTEM H PROTEIN-RELATED"/>
    <property type="match status" value="1"/>
</dbReference>
<protein>
    <recommendedName>
        <fullName evidence="5">Glycine cleavage system H protein</fullName>
    </recommendedName>
</protein>
<evidence type="ECO:0000256" key="2">
    <source>
        <dbReference type="ARBA" id="ARBA00022823"/>
    </source>
</evidence>
<gene>
    <name evidence="7" type="ORF">K402DRAFT_370933</name>
</gene>
<dbReference type="GO" id="GO:0019464">
    <property type="term" value="P:glycine decarboxylation via glycine cleavage system"/>
    <property type="evidence" value="ECO:0007669"/>
    <property type="project" value="UniProtKB-UniRule"/>
</dbReference>
<keyword evidence="8" id="KW-1185">Reference proteome</keyword>
<comment type="subcellular location">
    <subcellularLocation>
        <location evidence="5">Mitochondrion</location>
    </subcellularLocation>
</comment>
<dbReference type="SUPFAM" id="SSF51230">
    <property type="entry name" value="Single hybrid motif"/>
    <property type="match status" value="1"/>
</dbReference>
<evidence type="ECO:0000256" key="4">
    <source>
        <dbReference type="PIRSR" id="PIRSR617453-50"/>
    </source>
</evidence>
<reference evidence="7" key="1">
    <citation type="journal article" date="2020" name="Stud. Mycol.">
        <title>101 Dothideomycetes genomes: a test case for predicting lifestyles and emergence of pathogens.</title>
        <authorList>
            <person name="Haridas S."/>
            <person name="Albert R."/>
            <person name="Binder M."/>
            <person name="Bloem J."/>
            <person name="Labutti K."/>
            <person name="Salamov A."/>
            <person name="Andreopoulos B."/>
            <person name="Baker S."/>
            <person name="Barry K."/>
            <person name="Bills G."/>
            <person name="Bluhm B."/>
            <person name="Cannon C."/>
            <person name="Castanera R."/>
            <person name="Culley D."/>
            <person name="Daum C."/>
            <person name="Ezra D."/>
            <person name="Gonzalez J."/>
            <person name="Henrissat B."/>
            <person name="Kuo A."/>
            <person name="Liang C."/>
            <person name="Lipzen A."/>
            <person name="Lutzoni F."/>
            <person name="Magnuson J."/>
            <person name="Mondo S."/>
            <person name="Nolan M."/>
            <person name="Ohm R."/>
            <person name="Pangilinan J."/>
            <person name="Park H.-J."/>
            <person name="Ramirez L."/>
            <person name="Alfaro M."/>
            <person name="Sun H."/>
            <person name="Tritt A."/>
            <person name="Yoshinaga Y."/>
            <person name="Zwiers L.-H."/>
            <person name="Turgeon B."/>
            <person name="Goodwin S."/>
            <person name="Spatafora J."/>
            <person name="Crous P."/>
            <person name="Grigoriev I."/>
        </authorList>
    </citation>
    <scope>NUCLEOTIDE SEQUENCE</scope>
    <source>
        <strain evidence="7">CBS 113979</strain>
    </source>
</reference>
<comment type="function">
    <text evidence="5">The H protein shuttles the methylamine group of glycine from the P protein to the T protein.</text>
</comment>
<comment type="similarity">
    <text evidence="1 5">Belongs to the GcvH family.</text>
</comment>
<dbReference type="Pfam" id="PF01597">
    <property type="entry name" value="GCV_H"/>
    <property type="match status" value="1"/>
</dbReference>
<evidence type="ECO:0000256" key="3">
    <source>
        <dbReference type="ARBA" id="ARBA00022946"/>
    </source>
</evidence>
<keyword evidence="5" id="KW-0496">Mitochondrion</keyword>
<dbReference type="OrthoDB" id="10264154at2759"/>
<evidence type="ECO:0000259" key="6">
    <source>
        <dbReference type="PROSITE" id="PS50968"/>
    </source>
</evidence>
<dbReference type="InterPro" id="IPR003016">
    <property type="entry name" value="2-oxoA_DH_lipoyl-BS"/>
</dbReference>
<dbReference type="PROSITE" id="PS50968">
    <property type="entry name" value="BIOTINYL_LIPOYL"/>
    <property type="match status" value="1"/>
</dbReference>
<dbReference type="Proteomes" id="UP000800041">
    <property type="component" value="Unassembled WGS sequence"/>
</dbReference>
<sequence>MATRTSLLRTACRAHAAAPQSISRSAFVTAQWRRQNQAPRMFSVAAKVQEKKYTKDHEWIELGEDGKTYTLGITSYAASALGDVIYIELPSSGLEIGAGDAIGAVESVKSASDILTPVSGTVVATNEVLEEKPKVLNDSPEGDGWICRIEGDGTDVEGLMGVGEYKAFTEEEEAH</sequence>
<evidence type="ECO:0000256" key="5">
    <source>
        <dbReference type="RuleBase" id="RU364055"/>
    </source>
</evidence>
<keyword evidence="3 5" id="KW-0809">Transit peptide</keyword>
<comment type="cofactor">
    <cofactor evidence="5">
        <name>(R)-lipoate</name>
        <dbReference type="ChEBI" id="CHEBI:83088"/>
    </cofactor>
    <text evidence="5">Binds 1 lipoyl cofactor covalently.</text>
</comment>
<accession>A0A6G1HAN1</accession>
<dbReference type="InterPro" id="IPR033753">
    <property type="entry name" value="GCV_H/Fam206"/>
</dbReference>
<feature type="modified residue" description="N6-lipoyllysine" evidence="4">
    <location>
        <position position="109"/>
    </location>
</feature>
<proteinExistence type="inferred from homology"/>
<evidence type="ECO:0000313" key="8">
    <source>
        <dbReference type="Proteomes" id="UP000800041"/>
    </source>
</evidence>
<name>A0A6G1HAN1_9PEZI</name>
<dbReference type="InterPro" id="IPR000089">
    <property type="entry name" value="Biotin_lipoyl"/>
</dbReference>
<dbReference type="NCBIfam" id="NF002270">
    <property type="entry name" value="PRK01202.1"/>
    <property type="match status" value="1"/>
</dbReference>
<dbReference type="NCBIfam" id="TIGR00527">
    <property type="entry name" value="gcvH"/>
    <property type="match status" value="1"/>
</dbReference>
<dbReference type="AlphaFoldDB" id="A0A6G1HAN1"/>
<comment type="subunit">
    <text evidence="5">The glycine cleavage system is composed of four proteins: P, T, L and H.</text>
</comment>